<dbReference type="InterPro" id="IPR047163">
    <property type="entry name" value="ASPP1/2"/>
</dbReference>
<dbReference type="SUPFAM" id="SSF54236">
    <property type="entry name" value="Ubiquitin-like"/>
    <property type="match status" value="1"/>
</dbReference>
<dbReference type="PRINTS" id="PR00452">
    <property type="entry name" value="SH3DOMAIN"/>
</dbReference>
<reference evidence="12 13" key="1">
    <citation type="submission" date="2024-02" db="EMBL/GenBank/DDBJ databases">
        <authorList>
            <person name="Daric V."/>
            <person name="Darras S."/>
        </authorList>
    </citation>
    <scope>NUCLEOTIDE SEQUENCE [LARGE SCALE GENOMIC DNA]</scope>
</reference>
<evidence type="ECO:0000313" key="12">
    <source>
        <dbReference type="EMBL" id="CAK8687916.1"/>
    </source>
</evidence>
<evidence type="ECO:0000256" key="10">
    <source>
        <dbReference type="SAM" id="MobiDB-lite"/>
    </source>
</evidence>
<comment type="subcellular location">
    <subcellularLocation>
        <location evidence="1">Nucleus</location>
    </subcellularLocation>
</comment>
<dbReference type="SMART" id="SM00248">
    <property type="entry name" value="ANK"/>
    <property type="match status" value="2"/>
</dbReference>
<feature type="region of interest" description="Disordered" evidence="10">
    <location>
        <begin position="618"/>
        <end position="642"/>
    </location>
</feature>
<organism evidence="12 13">
    <name type="scientific">Clavelina lepadiformis</name>
    <name type="common">Light-bulb sea squirt</name>
    <name type="synonym">Ascidia lepadiformis</name>
    <dbReference type="NCBI Taxonomy" id="159417"/>
    <lineage>
        <taxon>Eukaryota</taxon>
        <taxon>Metazoa</taxon>
        <taxon>Chordata</taxon>
        <taxon>Tunicata</taxon>
        <taxon>Ascidiacea</taxon>
        <taxon>Aplousobranchia</taxon>
        <taxon>Clavelinidae</taxon>
        <taxon>Clavelina</taxon>
    </lineage>
</organism>
<keyword evidence="6" id="KW-0539">Nucleus</keyword>
<feature type="repeat" description="ANK" evidence="7">
    <location>
        <begin position="869"/>
        <end position="901"/>
    </location>
</feature>
<dbReference type="SUPFAM" id="SSF50044">
    <property type="entry name" value="SH3-domain"/>
    <property type="match status" value="1"/>
</dbReference>
<feature type="region of interest" description="Disordered" evidence="10">
    <location>
        <begin position="655"/>
        <end position="779"/>
    </location>
</feature>
<dbReference type="InterPro" id="IPR029071">
    <property type="entry name" value="Ubiquitin-like_domsf"/>
</dbReference>
<keyword evidence="5 7" id="KW-0040">ANK repeat</keyword>
<dbReference type="Pfam" id="PF21801">
    <property type="entry name" value="ASPP2-like_RA"/>
    <property type="match status" value="1"/>
</dbReference>
<evidence type="ECO:0000256" key="4">
    <source>
        <dbReference type="ARBA" id="ARBA00022737"/>
    </source>
</evidence>
<feature type="compositionally biased region" description="Polar residues" evidence="10">
    <location>
        <begin position="706"/>
        <end position="719"/>
    </location>
</feature>
<dbReference type="Pfam" id="PF00018">
    <property type="entry name" value="SH3_1"/>
    <property type="match status" value="1"/>
</dbReference>
<feature type="coiled-coil region" evidence="9">
    <location>
        <begin position="125"/>
        <end position="200"/>
    </location>
</feature>
<dbReference type="InterPro" id="IPR001452">
    <property type="entry name" value="SH3_domain"/>
</dbReference>
<dbReference type="CDD" id="cd11807">
    <property type="entry name" value="SH3_ASPP"/>
    <property type="match status" value="1"/>
</dbReference>
<evidence type="ECO:0000259" key="11">
    <source>
        <dbReference type="PROSITE" id="PS50002"/>
    </source>
</evidence>
<keyword evidence="9" id="KW-0175">Coiled coil</keyword>
<sequence length="1005" mass="112524">MIPTVMKVFLSEDPSSIVEVPITPNTTALDVIECCKEPGENSCHLAELWRGKERSVSENEKPYTILQQWGSHATEVRFYLRHFDSPMIDNKPKQSDWGSGNGQINPGYIAQDGRIMTPNGVDMTLKELKEIAQKQQQQIEMQQQTLVGKEQRLKFLKQQMQQQQVIMGENEKLRRLREKAEAQEAKLRKIRALRGKVEQQRYENTTMSTELEAVRSLFEEKQMELSTAMSKVQDLTTQLDELRKGRLLSSNIANGSVFSSTTDRGNENQTTELEKLQKEMAILNRMNEEQQKRLDEQRGVLKKRNEDASDLDRRIEELTNRLRQKKLFAGGTNKDTGLKNSRVPPTRMHTIVAAVEPLIQQSEPNISGPPMKNINGITNPDLIQGKYDTPAGRNIVGRIDKAPYPGFQRGQPEGVNNPYNQQPPDLKSLPPYSSDNPPNSQDNRDFYQRSMPPSSRSLDGIRPQSAMAQLFPDNGGGKQDSLTAKVRPMRNKTNSVDQPPASSGGQYYQATIKDGSKSPTKTAPSGGGINLFAYNQPPPTASTADPGGHNRTNVTVLPSGNVKYTQSPFTHPPPPYPNTVADGNMPEQGYERDMYGNALSPDRPITVDIEALRRKFAHAPRPLKKRGSFTEPERPTGPSIPKLFYDQIYKKADTPFYRPGFDQAHRSTPPPAYVEPKAPPPVISQKPKRPEQKSESEEAPSDAVSYESNITPTEFLRQQKNLRRPPVPTKQPVDKIDEDVEDKQEMNYSSPEPDVTDEKDSSSELSSSLPPPPMPSLSLVPTKGILKELNAPSKGPNRRIKFDPLALLLDASLEGEFDLVKEIIDQVSNSSGANDEGITALHNAVCAGHFDLVKFLVHYGSDINASDTDGWTPLHCAASCNNLPMARFLVENGACIFAATLSDGETAADKCEELDEGYMLCSEYLYGIQEKLGVVRQGQVYALYDYRAVNDDELSFRDGDLMTILKRGDEYEREWWGARLGEKEGYVPRNLIGMWPRIKPKEEQD</sequence>
<dbReference type="Gene3D" id="3.10.20.90">
    <property type="entry name" value="Phosphatidylinositol 3-kinase Catalytic Subunit, Chain A, domain 1"/>
    <property type="match status" value="1"/>
</dbReference>
<keyword evidence="4" id="KW-0677">Repeat</keyword>
<dbReference type="PROSITE" id="PS50088">
    <property type="entry name" value="ANK_REPEAT"/>
    <property type="match status" value="2"/>
</dbReference>
<name>A0ABP0GAP3_CLALP</name>
<dbReference type="PANTHER" id="PTHR24131:SF10">
    <property type="entry name" value="ANKYRIN-REPEAT, SH3-DOMAIN, AND PROLINE-RICH-REGION CONTAINING PROTEIN, ISOFORM B"/>
    <property type="match status" value="1"/>
</dbReference>
<feature type="region of interest" description="Disordered" evidence="10">
    <location>
        <begin position="384"/>
        <end position="461"/>
    </location>
</feature>
<evidence type="ECO:0000256" key="7">
    <source>
        <dbReference type="PROSITE-ProRule" id="PRU00023"/>
    </source>
</evidence>
<keyword evidence="3" id="KW-0053">Apoptosis</keyword>
<dbReference type="PANTHER" id="PTHR24131">
    <property type="entry name" value="APOPTOSIS-STIMULATING OF P53 PROTEIN"/>
    <property type="match status" value="1"/>
</dbReference>
<dbReference type="InterPro" id="IPR036028">
    <property type="entry name" value="SH3-like_dom_sf"/>
</dbReference>
<keyword evidence="2 8" id="KW-0728">SH3 domain</keyword>
<feature type="region of interest" description="Disordered" evidence="10">
    <location>
        <begin position="488"/>
        <end position="560"/>
    </location>
</feature>
<dbReference type="EMBL" id="CAWYQH010000106">
    <property type="protein sequence ID" value="CAK8687916.1"/>
    <property type="molecule type" value="Genomic_DNA"/>
</dbReference>
<dbReference type="Gene3D" id="1.25.40.20">
    <property type="entry name" value="Ankyrin repeat-containing domain"/>
    <property type="match status" value="1"/>
</dbReference>
<feature type="compositionally biased region" description="Polar residues" evidence="10">
    <location>
        <begin position="431"/>
        <end position="441"/>
    </location>
</feature>
<dbReference type="PROSITE" id="PS50297">
    <property type="entry name" value="ANK_REP_REGION"/>
    <property type="match status" value="2"/>
</dbReference>
<dbReference type="SMART" id="SM00326">
    <property type="entry name" value="SH3"/>
    <property type="match status" value="1"/>
</dbReference>
<gene>
    <name evidence="12" type="ORF">CVLEPA_LOCUS19968</name>
</gene>
<dbReference type="Proteomes" id="UP001642483">
    <property type="component" value="Unassembled WGS sequence"/>
</dbReference>
<dbReference type="CDD" id="cd16125">
    <property type="entry name" value="RA_ASPP1_2"/>
    <property type="match status" value="1"/>
</dbReference>
<feature type="compositionally biased region" description="Polar residues" evidence="10">
    <location>
        <begin position="550"/>
        <end position="560"/>
    </location>
</feature>
<evidence type="ECO:0000256" key="9">
    <source>
        <dbReference type="SAM" id="Coils"/>
    </source>
</evidence>
<dbReference type="InterPro" id="IPR048942">
    <property type="entry name" value="ASPP2-like_RA"/>
</dbReference>
<feature type="compositionally biased region" description="Basic residues" evidence="10">
    <location>
        <begin position="618"/>
        <end position="627"/>
    </location>
</feature>
<feature type="repeat" description="ANK" evidence="7">
    <location>
        <begin position="836"/>
        <end position="868"/>
    </location>
</feature>
<dbReference type="PROSITE" id="PS50002">
    <property type="entry name" value="SH3"/>
    <property type="match status" value="1"/>
</dbReference>
<protein>
    <recommendedName>
        <fullName evidence="11">SH3 domain-containing protein</fullName>
    </recommendedName>
</protein>
<evidence type="ECO:0000256" key="8">
    <source>
        <dbReference type="PROSITE-ProRule" id="PRU00192"/>
    </source>
</evidence>
<accession>A0ABP0GAP3</accession>
<comment type="caution">
    <text evidence="12">The sequence shown here is derived from an EMBL/GenBank/DDBJ whole genome shotgun (WGS) entry which is preliminary data.</text>
</comment>
<evidence type="ECO:0000256" key="6">
    <source>
        <dbReference type="ARBA" id="ARBA00023242"/>
    </source>
</evidence>
<feature type="compositionally biased region" description="Polar residues" evidence="10">
    <location>
        <begin position="491"/>
        <end position="509"/>
    </location>
</feature>
<evidence type="ECO:0000313" key="13">
    <source>
        <dbReference type="Proteomes" id="UP001642483"/>
    </source>
</evidence>
<dbReference type="InterPro" id="IPR036770">
    <property type="entry name" value="Ankyrin_rpt-contain_sf"/>
</dbReference>
<dbReference type="InterPro" id="IPR002110">
    <property type="entry name" value="Ankyrin_rpt"/>
</dbReference>
<feature type="coiled-coil region" evidence="9">
    <location>
        <begin position="266"/>
        <end position="321"/>
    </location>
</feature>
<evidence type="ECO:0000256" key="2">
    <source>
        <dbReference type="ARBA" id="ARBA00022443"/>
    </source>
</evidence>
<dbReference type="Pfam" id="PF12796">
    <property type="entry name" value="Ank_2"/>
    <property type="match status" value="1"/>
</dbReference>
<proteinExistence type="predicted"/>
<dbReference type="SUPFAM" id="SSF48403">
    <property type="entry name" value="Ankyrin repeat"/>
    <property type="match status" value="1"/>
</dbReference>
<evidence type="ECO:0000256" key="3">
    <source>
        <dbReference type="ARBA" id="ARBA00022703"/>
    </source>
</evidence>
<feature type="domain" description="SH3" evidence="11">
    <location>
        <begin position="935"/>
        <end position="997"/>
    </location>
</feature>
<evidence type="ECO:0000256" key="1">
    <source>
        <dbReference type="ARBA" id="ARBA00004123"/>
    </source>
</evidence>
<keyword evidence="13" id="KW-1185">Reference proteome</keyword>
<evidence type="ECO:0000256" key="5">
    <source>
        <dbReference type="ARBA" id="ARBA00023043"/>
    </source>
</evidence>
<feature type="compositionally biased region" description="Pro residues" evidence="10">
    <location>
        <begin position="668"/>
        <end position="682"/>
    </location>
</feature>